<dbReference type="PANTHER" id="PTHR30502:SF0">
    <property type="entry name" value="PHOSPHOENOLPYRUVATE CARBOXYLASE FAMILY PROTEIN"/>
    <property type="match status" value="1"/>
</dbReference>
<evidence type="ECO:0000313" key="6">
    <source>
        <dbReference type="Proteomes" id="UP000198615"/>
    </source>
</evidence>
<keyword evidence="3" id="KW-0456">Lyase</keyword>
<dbReference type="InterPro" id="IPR015813">
    <property type="entry name" value="Pyrv/PenolPyrv_kinase-like_dom"/>
</dbReference>
<dbReference type="EMBL" id="FNBW01000006">
    <property type="protein sequence ID" value="SDF75597.1"/>
    <property type="molecule type" value="Genomic_DNA"/>
</dbReference>
<dbReference type="InterPro" id="IPR005000">
    <property type="entry name" value="Aldolase/citrate-lyase_domain"/>
</dbReference>
<dbReference type="PANTHER" id="PTHR30502">
    <property type="entry name" value="2-KETO-3-DEOXY-L-RHAMNONATE ALDOLASE"/>
    <property type="match status" value="1"/>
</dbReference>
<evidence type="ECO:0000256" key="2">
    <source>
        <dbReference type="ARBA" id="ARBA00022723"/>
    </source>
</evidence>
<dbReference type="Pfam" id="PF03328">
    <property type="entry name" value="HpcH_HpaI"/>
    <property type="match status" value="1"/>
</dbReference>
<dbReference type="GO" id="GO:0046872">
    <property type="term" value="F:metal ion binding"/>
    <property type="evidence" value="ECO:0007669"/>
    <property type="project" value="UniProtKB-KW"/>
</dbReference>
<dbReference type="InterPro" id="IPR040442">
    <property type="entry name" value="Pyrv_kinase-like_dom_sf"/>
</dbReference>
<keyword evidence="2" id="KW-0479">Metal-binding</keyword>
<dbReference type="Gene3D" id="3.20.20.60">
    <property type="entry name" value="Phosphoenolpyruvate-binding domains"/>
    <property type="match status" value="1"/>
</dbReference>
<sequence>MFRDNALKAKIARGEPTLGVWLQMSEPSIAEIASLVGYDCLILDNEHGFASLDTTVHMMRAAQAGNATCMVRCPGSDGDYMKRVLDAGAEALMIPMVESAEEARAIVDACRYPPQGRRGYSAPTVRASGYGAAPDYAKRANENLLICLQLESHTAVAEAEAIAAVDGVDLVFIGVADLSGSLGLLEQPGEAKVTAQINAAEAAIRKAGKPMGTIPRPGHSLTDLVAEGYSFVAGLADAYLIRAGMQADVEAFRAGVGSGSK</sequence>
<comment type="similarity">
    <text evidence="1">Belongs to the HpcH/HpaI aldolase family.</text>
</comment>
<gene>
    <name evidence="5" type="ORF">SAMN05660686_02213</name>
</gene>
<dbReference type="Proteomes" id="UP000198615">
    <property type="component" value="Unassembled WGS sequence"/>
</dbReference>
<dbReference type="InterPro" id="IPR050251">
    <property type="entry name" value="HpcH-HpaI_aldolase"/>
</dbReference>
<evidence type="ECO:0000259" key="4">
    <source>
        <dbReference type="Pfam" id="PF03328"/>
    </source>
</evidence>
<dbReference type="GO" id="GO:0016832">
    <property type="term" value="F:aldehyde-lyase activity"/>
    <property type="evidence" value="ECO:0007669"/>
    <property type="project" value="TreeGrafter"/>
</dbReference>
<feature type="domain" description="HpcH/HpaI aldolase/citrate lyase" evidence="4">
    <location>
        <begin position="18"/>
        <end position="233"/>
    </location>
</feature>
<evidence type="ECO:0000256" key="1">
    <source>
        <dbReference type="ARBA" id="ARBA00005568"/>
    </source>
</evidence>
<dbReference type="AlphaFoldDB" id="A0A8G2F324"/>
<protein>
    <submittedName>
        <fullName evidence="5">4-hydroxy-2-oxoheptanedioate aldolase</fullName>
    </submittedName>
</protein>
<dbReference type="RefSeq" id="WP_175474184.1">
    <property type="nucleotide sequence ID" value="NZ_FNBW01000006.1"/>
</dbReference>
<evidence type="ECO:0000256" key="3">
    <source>
        <dbReference type="ARBA" id="ARBA00023239"/>
    </source>
</evidence>
<dbReference type="GO" id="GO:0005737">
    <property type="term" value="C:cytoplasm"/>
    <property type="evidence" value="ECO:0007669"/>
    <property type="project" value="TreeGrafter"/>
</dbReference>
<proteinExistence type="inferred from homology"/>
<organism evidence="5 6">
    <name type="scientific">Thalassobaculum litoreum DSM 18839</name>
    <dbReference type="NCBI Taxonomy" id="1123362"/>
    <lineage>
        <taxon>Bacteria</taxon>
        <taxon>Pseudomonadati</taxon>
        <taxon>Pseudomonadota</taxon>
        <taxon>Alphaproteobacteria</taxon>
        <taxon>Rhodospirillales</taxon>
        <taxon>Thalassobaculaceae</taxon>
        <taxon>Thalassobaculum</taxon>
    </lineage>
</organism>
<accession>A0A8G2F324</accession>
<reference evidence="5 6" key="1">
    <citation type="submission" date="2016-10" db="EMBL/GenBank/DDBJ databases">
        <authorList>
            <person name="Varghese N."/>
            <person name="Submissions S."/>
        </authorList>
    </citation>
    <scope>NUCLEOTIDE SEQUENCE [LARGE SCALE GENOMIC DNA]</scope>
    <source>
        <strain evidence="5 6">DSM 18839</strain>
    </source>
</reference>
<comment type="caution">
    <text evidence="5">The sequence shown here is derived from an EMBL/GenBank/DDBJ whole genome shotgun (WGS) entry which is preliminary data.</text>
</comment>
<name>A0A8G2F324_9PROT</name>
<keyword evidence="6" id="KW-1185">Reference proteome</keyword>
<dbReference type="SUPFAM" id="SSF51621">
    <property type="entry name" value="Phosphoenolpyruvate/pyruvate domain"/>
    <property type="match status" value="1"/>
</dbReference>
<evidence type="ECO:0000313" key="5">
    <source>
        <dbReference type="EMBL" id="SDF75597.1"/>
    </source>
</evidence>